<dbReference type="Pfam" id="PF02569">
    <property type="entry name" value="Pantoate_ligase"/>
    <property type="match status" value="1"/>
</dbReference>
<feature type="active site" description="Proton donor" evidence="9">
    <location>
        <position position="35"/>
    </location>
</feature>
<dbReference type="RefSeq" id="WP_149473688.1">
    <property type="nucleotide sequence ID" value="NZ_JAGGMB010000003.1"/>
</dbReference>
<dbReference type="FunFam" id="3.40.50.620:FF:000013">
    <property type="entry name" value="Pantothenate synthetase"/>
    <property type="match status" value="1"/>
</dbReference>
<dbReference type="HAMAP" id="MF_00158">
    <property type="entry name" value="PanC"/>
    <property type="match status" value="1"/>
</dbReference>
<dbReference type="FunFam" id="3.30.1300.10:FF:000001">
    <property type="entry name" value="Pantothenate synthetase"/>
    <property type="match status" value="1"/>
</dbReference>
<dbReference type="InterPro" id="IPR003721">
    <property type="entry name" value="Pantoate_ligase"/>
</dbReference>
<evidence type="ECO:0000256" key="2">
    <source>
        <dbReference type="ARBA" id="ARBA00009256"/>
    </source>
</evidence>
<dbReference type="CDD" id="cd00560">
    <property type="entry name" value="PanC"/>
    <property type="match status" value="1"/>
</dbReference>
<dbReference type="GO" id="GO:0005524">
    <property type="term" value="F:ATP binding"/>
    <property type="evidence" value="ECO:0007669"/>
    <property type="project" value="UniProtKB-KW"/>
</dbReference>
<dbReference type="InterPro" id="IPR014729">
    <property type="entry name" value="Rossmann-like_a/b/a_fold"/>
</dbReference>
<accession>A0A9X0YSA2</accession>
<comment type="subunit">
    <text evidence="9">Homodimer.</text>
</comment>
<dbReference type="NCBIfam" id="TIGR00125">
    <property type="entry name" value="cyt_tran_rel"/>
    <property type="match status" value="1"/>
</dbReference>
<comment type="caution">
    <text evidence="10">The sequence shown here is derived from an EMBL/GenBank/DDBJ whole genome shotgun (WGS) entry which is preliminary data.</text>
</comment>
<feature type="binding site" evidence="9">
    <location>
        <begin position="145"/>
        <end position="148"/>
    </location>
    <ligand>
        <name>ATP</name>
        <dbReference type="ChEBI" id="CHEBI:30616"/>
    </ligand>
</feature>
<evidence type="ECO:0000256" key="6">
    <source>
        <dbReference type="ARBA" id="ARBA00022741"/>
    </source>
</evidence>
<comment type="similarity">
    <text evidence="2 9">Belongs to the pantothenate synthetase family.</text>
</comment>
<feature type="binding site" evidence="9">
    <location>
        <position position="59"/>
    </location>
    <ligand>
        <name>(R)-pantoate</name>
        <dbReference type="ChEBI" id="CHEBI:15980"/>
    </ligand>
</feature>
<keyword evidence="5 9" id="KW-0566">Pantothenate biosynthesis</keyword>
<comment type="miscellaneous">
    <text evidence="9">The reaction proceeds by a bi uni uni bi ping pong mechanism.</text>
</comment>
<dbReference type="GO" id="GO:0004592">
    <property type="term" value="F:pantoate-beta-alanine ligase activity"/>
    <property type="evidence" value="ECO:0007669"/>
    <property type="project" value="UniProtKB-UniRule"/>
</dbReference>
<dbReference type="EC" id="6.3.2.1" evidence="9"/>
<dbReference type="EMBL" id="JAGGMB010000003">
    <property type="protein sequence ID" value="MBP2077166.1"/>
    <property type="molecule type" value="Genomic_DNA"/>
</dbReference>
<keyword evidence="4 9" id="KW-0436">Ligase</keyword>
<feature type="binding site" evidence="9">
    <location>
        <begin position="28"/>
        <end position="35"/>
    </location>
    <ligand>
        <name>ATP</name>
        <dbReference type="ChEBI" id="CHEBI:30616"/>
    </ligand>
</feature>
<dbReference type="Gene3D" id="3.30.1300.10">
    <property type="entry name" value="Pantoate-beta-alanine ligase, C-terminal domain"/>
    <property type="match status" value="1"/>
</dbReference>
<dbReference type="GO" id="GO:0005829">
    <property type="term" value="C:cytosol"/>
    <property type="evidence" value="ECO:0007669"/>
    <property type="project" value="TreeGrafter"/>
</dbReference>
<feature type="binding site" evidence="9">
    <location>
        <position position="174"/>
    </location>
    <ligand>
        <name>ATP</name>
        <dbReference type="ChEBI" id="CHEBI:30616"/>
    </ligand>
</feature>
<comment type="function">
    <text evidence="9">Catalyzes the condensation of pantoate with beta-alanine in an ATP-dependent reaction via a pantoyl-adenylate intermediate.</text>
</comment>
<evidence type="ECO:0000313" key="11">
    <source>
        <dbReference type="Proteomes" id="UP001138793"/>
    </source>
</evidence>
<organism evidence="10 11">
    <name type="scientific">Oceanobacillus polygoni</name>
    <dbReference type="NCBI Taxonomy" id="1235259"/>
    <lineage>
        <taxon>Bacteria</taxon>
        <taxon>Bacillati</taxon>
        <taxon>Bacillota</taxon>
        <taxon>Bacilli</taxon>
        <taxon>Bacillales</taxon>
        <taxon>Bacillaceae</taxon>
        <taxon>Oceanobacillus</taxon>
    </lineage>
</organism>
<protein>
    <recommendedName>
        <fullName evidence="9">Pantothenate synthetase</fullName>
        <shortName evidence="9">PS</shortName>
        <ecNumber evidence="9">6.3.2.1</ecNumber>
    </recommendedName>
    <alternativeName>
        <fullName evidence="9">Pantoate--beta-alanine ligase</fullName>
    </alternativeName>
    <alternativeName>
        <fullName evidence="9">Pantoate-activating enzyme</fullName>
    </alternativeName>
</protein>
<dbReference type="PANTHER" id="PTHR21299:SF1">
    <property type="entry name" value="PANTOATE--BETA-ALANINE LIGASE"/>
    <property type="match status" value="1"/>
</dbReference>
<dbReference type="Gene3D" id="3.40.50.620">
    <property type="entry name" value="HUPs"/>
    <property type="match status" value="1"/>
</dbReference>
<reference evidence="10" key="1">
    <citation type="submission" date="2021-03" db="EMBL/GenBank/DDBJ databases">
        <title>Genomic Encyclopedia of Type Strains, Phase IV (KMG-IV): sequencing the most valuable type-strain genomes for metagenomic binning, comparative biology and taxonomic classification.</title>
        <authorList>
            <person name="Goeker M."/>
        </authorList>
    </citation>
    <scope>NUCLEOTIDE SEQUENCE</scope>
    <source>
        <strain evidence="10">DSM 107338</strain>
    </source>
</reference>
<name>A0A9X0YSA2_9BACI</name>
<dbReference type="GO" id="GO:0015940">
    <property type="term" value="P:pantothenate biosynthetic process"/>
    <property type="evidence" value="ECO:0007669"/>
    <property type="project" value="UniProtKB-UniRule"/>
</dbReference>
<evidence type="ECO:0000256" key="5">
    <source>
        <dbReference type="ARBA" id="ARBA00022655"/>
    </source>
</evidence>
<dbReference type="NCBIfam" id="TIGR00018">
    <property type="entry name" value="panC"/>
    <property type="match status" value="1"/>
</dbReference>
<evidence type="ECO:0000256" key="3">
    <source>
        <dbReference type="ARBA" id="ARBA00022490"/>
    </source>
</evidence>
<feature type="binding site" evidence="9">
    <location>
        <begin position="182"/>
        <end position="185"/>
    </location>
    <ligand>
        <name>ATP</name>
        <dbReference type="ChEBI" id="CHEBI:30616"/>
    </ligand>
</feature>
<evidence type="ECO:0000256" key="9">
    <source>
        <dbReference type="HAMAP-Rule" id="MF_00158"/>
    </source>
</evidence>
<dbReference type="InterPro" id="IPR042176">
    <property type="entry name" value="Pantoate_ligase_C"/>
</dbReference>
<evidence type="ECO:0000256" key="8">
    <source>
        <dbReference type="ARBA" id="ARBA00048258"/>
    </source>
</evidence>
<comment type="subcellular location">
    <subcellularLocation>
        <location evidence="9">Cytoplasm</location>
    </subcellularLocation>
</comment>
<keyword evidence="7 9" id="KW-0067">ATP-binding</keyword>
<dbReference type="InterPro" id="IPR004821">
    <property type="entry name" value="Cyt_trans-like"/>
</dbReference>
<keyword evidence="11" id="KW-1185">Reference proteome</keyword>
<gene>
    <name evidence="9" type="primary">panC</name>
    <name evidence="10" type="ORF">J2Z64_001397</name>
</gene>
<evidence type="ECO:0000256" key="4">
    <source>
        <dbReference type="ARBA" id="ARBA00022598"/>
    </source>
</evidence>
<dbReference type="PANTHER" id="PTHR21299">
    <property type="entry name" value="CYTIDYLATE KINASE/PANTOATE-BETA-ALANINE LIGASE"/>
    <property type="match status" value="1"/>
</dbReference>
<keyword evidence="6 9" id="KW-0547">Nucleotide-binding</keyword>
<evidence type="ECO:0000313" key="10">
    <source>
        <dbReference type="EMBL" id="MBP2077166.1"/>
    </source>
</evidence>
<feature type="binding site" evidence="9">
    <location>
        <position position="151"/>
    </location>
    <ligand>
        <name>(R)-pantoate</name>
        <dbReference type="ChEBI" id="CHEBI:15980"/>
    </ligand>
</feature>
<keyword evidence="3 9" id="KW-0963">Cytoplasm</keyword>
<dbReference type="SUPFAM" id="SSF52374">
    <property type="entry name" value="Nucleotidylyl transferase"/>
    <property type="match status" value="1"/>
</dbReference>
<dbReference type="OrthoDB" id="9773087at2"/>
<proteinExistence type="inferred from homology"/>
<feature type="binding site" evidence="9">
    <location>
        <position position="59"/>
    </location>
    <ligand>
        <name>beta-alanine</name>
        <dbReference type="ChEBI" id="CHEBI:57966"/>
    </ligand>
</feature>
<comment type="catalytic activity">
    <reaction evidence="8 9">
        <text>(R)-pantoate + beta-alanine + ATP = (R)-pantothenate + AMP + diphosphate + H(+)</text>
        <dbReference type="Rhea" id="RHEA:10912"/>
        <dbReference type="ChEBI" id="CHEBI:15378"/>
        <dbReference type="ChEBI" id="CHEBI:15980"/>
        <dbReference type="ChEBI" id="CHEBI:29032"/>
        <dbReference type="ChEBI" id="CHEBI:30616"/>
        <dbReference type="ChEBI" id="CHEBI:33019"/>
        <dbReference type="ChEBI" id="CHEBI:57966"/>
        <dbReference type="ChEBI" id="CHEBI:456215"/>
        <dbReference type="EC" id="6.3.2.1"/>
    </reaction>
</comment>
<evidence type="ECO:0000256" key="7">
    <source>
        <dbReference type="ARBA" id="ARBA00022840"/>
    </source>
</evidence>
<comment type="pathway">
    <text evidence="1 9">Cofactor biosynthesis; (R)-pantothenate biosynthesis; (R)-pantothenate from (R)-pantoate and beta-alanine: step 1/1.</text>
</comment>
<sequence>MEVIRTIQEMKQLCKKYKEKQLGFVATMGFLHDGHLSLMREAKQENDIVVSSIFVNPLQFGPNDDYETYPRDEDRDTLLAEQAGVDILFIPTPTEMYPNPMMIQMGIEKRTDVLCGRSRPGHFNGVLTVLTKLFHIISPDKVYFGLKDAQQVAVVDALIADLNFPTELVGMPTVREADGLAKSSRNVNLKESERKEALWIYKSLQKGYQLIQNGEKDPKKVIDEVIKTLESNVSGKIDYVELLSYPSLEKVSTINQPVILATAVYYEQARLIDNLLLNENGERIDRYIN</sequence>
<dbReference type="AlphaFoldDB" id="A0A9X0YSA2"/>
<dbReference type="Proteomes" id="UP001138793">
    <property type="component" value="Unassembled WGS sequence"/>
</dbReference>
<evidence type="ECO:0000256" key="1">
    <source>
        <dbReference type="ARBA" id="ARBA00004990"/>
    </source>
</evidence>